<dbReference type="PANTHER" id="PTHR20883:SF48">
    <property type="entry name" value="ECTOINE DIOXYGENASE"/>
    <property type="match status" value="1"/>
</dbReference>
<protein>
    <submittedName>
        <fullName evidence="3">Phytanoyl-CoA dioxygenase family protein</fullName>
    </submittedName>
</protein>
<comment type="caution">
    <text evidence="3">The sequence shown here is derived from an EMBL/GenBank/DDBJ whole genome shotgun (WGS) entry which is preliminary data.</text>
</comment>
<dbReference type="GO" id="GO:0005506">
    <property type="term" value="F:iron ion binding"/>
    <property type="evidence" value="ECO:0007669"/>
    <property type="project" value="UniProtKB-ARBA"/>
</dbReference>
<comment type="cofactor">
    <cofactor evidence="1">
        <name>Fe(2+)</name>
        <dbReference type="ChEBI" id="CHEBI:29033"/>
    </cofactor>
</comment>
<dbReference type="GO" id="GO:0016706">
    <property type="term" value="F:2-oxoglutarate-dependent dioxygenase activity"/>
    <property type="evidence" value="ECO:0007669"/>
    <property type="project" value="UniProtKB-ARBA"/>
</dbReference>
<keyword evidence="4" id="KW-1185">Reference proteome</keyword>
<dbReference type="PANTHER" id="PTHR20883">
    <property type="entry name" value="PHYTANOYL-COA DIOXYGENASE DOMAIN CONTAINING 1"/>
    <property type="match status" value="1"/>
</dbReference>
<dbReference type="Pfam" id="PF05721">
    <property type="entry name" value="PhyH"/>
    <property type="match status" value="1"/>
</dbReference>
<evidence type="ECO:0000313" key="4">
    <source>
        <dbReference type="Proteomes" id="UP000266693"/>
    </source>
</evidence>
<organism evidence="3 4">
    <name type="scientific">Sphingomonas gilva</name>
    <dbReference type="NCBI Taxonomy" id="2305907"/>
    <lineage>
        <taxon>Bacteria</taxon>
        <taxon>Pseudomonadati</taxon>
        <taxon>Pseudomonadota</taxon>
        <taxon>Alphaproteobacteria</taxon>
        <taxon>Sphingomonadales</taxon>
        <taxon>Sphingomonadaceae</taxon>
        <taxon>Sphingomonas</taxon>
    </lineage>
</organism>
<reference evidence="3 4" key="1">
    <citation type="submission" date="2018-08" db="EMBL/GenBank/DDBJ databases">
        <title>The multiple taxonomic identification of Sphingomonas gilva.</title>
        <authorList>
            <person name="Zhu D."/>
            <person name="Zheng S."/>
        </authorList>
    </citation>
    <scope>NUCLEOTIDE SEQUENCE [LARGE SCALE GENOMIC DNA]</scope>
    <source>
        <strain evidence="3 4">ZDH117</strain>
    </source>
</reference>
<proteinExistence type="predicted"/>
<feature type="region of interest" description="Disordered" evidence="2">
    <location>
        <begin position="1"/>
        <end position="77"/>
    </location>
</feature>
<evidence type="ECO:0000256" key="2">
    <source>
        <dbReference type="SAM" id="MobiDB-lite"/>
    </source>
</evidence>
<evidence type="ECO:0000256" key="1">
    <source>
        <dbReference type="ARBA" id="ARBA00001954"/>
    </source>
</evidence>
<dbReference type="EMBL" id="QWLV01000001">
    <property type="protein sequence ID" value="RHW18854.1"/>
    <property type="molecule type" value="Genomic_DNA"/>
</dbReference>
<name>A0A396RQH4_9SPHN</name>
<dbReference type="SUPFAM" id="SSF51197">
    <property type="entry name" value="Clavaminate synthase-like"/>
    <property type="match status" value="1"/>
</dbReference>
<dbReference type="OrthoDB" id="2560571at2"/>
<dbReference type="AlphaFoldDB" id="A0A396RQH4"/>
<dbReference type="InterPro" id="IPR008775">
    <property type="entry name" value="Phytyl_CoA_dOase-like"/>
</dbReference>
<keyword evidence="3" id="KW-0560">Oxidoreductase</keyword>
<keyword evidence="3" id="KW-0223">Dioxygenase</keyword>
<sequence>MPGGRARGGAGGGEARRRDRLLLARAASHRPQSEGGNGAQGVHPAICARRRRGDQGRPAHPAGRSRAPVSHPRGRPAAVNAGELAGYAAAFRRDGFVHVPGVLSAEELARYGEAVDEAVASRKAGDTRRLDEKSPYEQSFMQCQYIWEDFPAVRPLTFHPKIGELTAALLGANKVRLWHDQALYKEAGGRETEAHQDQPYWPIAEADTATVWIPFAATSDETGCMGYVPGSHKGEAEFIDIFGTPGDGKRLEERYADTPPVFVHCEPGDVIFHHGFTTHMAKANRSDRTRRVYTAIYFADGSHRGGERPHPSVDRDGIAIGDVIDGGATPVVWPLEGGRMPEPEPWPEMGMEWRERAERLGIIPRRAG</sequence>
<feature type="compositionally biased region" description="Gly residues" evidence="2">
    <location>
        <begin position="1"/>
        <end position="13"/>
    </location>
</feature>
<dbReference type="Proteomes" id="UP000266693">
    <property type="component" value="Unassembled WGS sequence"/>
</dbReference>
<dbReference type="Gene3D" id="2.60.120.620">
    <property type="entry name" value="q2cbj1_9rhob like domain"/>
    <property type="match status" value="1"/>
</dbReference>
<gene>
    <name evidence="3" type="ORF">D1610_01520</name>
</gene>
<evidence type="ECO:0000313" key="3">
    <source>
        <dbReference type="EMBL" id="RHW18854.1"/>
    </source>
</evidence>
<accession>A0A396RQH4</accession>